<evidence type="ECO:0000256" key="1">
    <source>
        <dbReference type="SAM" id="MobiDB-lite"/>
    </source>
</evidence>
<accession>A0AAD4LB60</accession>
<dbReference type="AlphaFoldDB" id="A0AAD4LB60"/>
<comment type="caution">
    <text evidence="2">The sequence shown here is derived from an EMBL/GenBank/DDBJ whole genome shotgun (WGS) entry which is preliminary data.</text>
</comment>
<dbReference type="Proteomes" id="UP001201163">
    <property type="component" value="Unassembled WGS sequence"/>
</dbReference>
<keyword evidence="3" id="KW-1185">Reference proteome</keyword>
<gene>
    <name evidence="2" type="ORF">EDB92DRAFT_1948661</name>
</gene>
<reference evidence="2" key="1">
    <citation type="submission" date="2022-01" db="EMBL/GenBank/DDBJ databases">
        <title>Comparative genomics reveals a dynamic genome evolution in the ectomycorrhizal milk-cap (Lactarius) mushrooms.</title>
        <authorList>
            <consortium name="DOE Joint Genome Institute"/>
            <person name="Lebreton A."/>
            <person name="Tang N."/>
            <person name="Kuo A."/>
            <person name="LaButti K."/>
            <person name="Drula E."/>
            <person name="Barry K."/>
            <person name="Clum A."/>
            <person name="Lipzen A."/>
            <person name="Mousain D."/>
            <person name="Ng V."/>
            <person name="Wang R."/>
            <person name="Wang X."/>
            <person name="Dai Y."/>
            <person name="Henrissat B."/>
            <person name="Grigoriev I.V."/>
            <person name="Guerin-Laguette A."/>
            <person name="Yu F."/>
            <person name="Martin F.M."/>
        </authorList>
    </citation>
    <scope>NUCLEOTIDE SEQUENCE</scope>
    <source>
        <strain evidence="2">QP</strain>
    </source>
</reference>
<organism evidence="2 3">
    <name type="scientific">Lactarius akahatsu</name>
    <dbReference type="NCBI Taxonomy" id="416441"/>
    <lineage>
        <taxon>Eukaryota</taxon>
        <taxon>Fungi</taxon>
        <taxon>Dikarya</taxon>
        <taxon>Basidiomycota</taxon>
        <taxon>Agaricomycotina</taxon>
        <taxon>Agaricomycetes</taxon>
        <taxon>Russulales</taxon>
        <taxon>Russulaceae</taxon>
        <taxon>Lactarius</taxon>
    </lineage>
</organism>
<feature type="compositionally biased region" description="Polar residues" evidence="1">
    <location>
        <begin position="242"/>
        <end position="266"/>
    </location>
</feature>
<evidence type="ECO:0000313" key="2">
    <source>
        <dbReference type="EMBL" id="KAH8987310.1"/>
    </source>
</evidence>
<proteinExistence type="predicted"/>
<feature type="region of interest" description="Disordered" evidence="1">
    <location>
        <begin position="215"/>
        <end position="266"/>
    </location>
</feature>
<feature type="region of interest" description="Disordered" evidence="1">
    <location>
        <begin position="31"/>
        <end position="97"/>
    </location>
</feature>
<dbReference type="EMBL" id="JAKELL010000048">
    <property type="protein sequence ID" value="KAH8987310.1"/>
    <property type="molecule type" value="Genomic_DNA"/>
</dbReference>
<sequence length="266" mass="29383">MSHFIQSPLPELAKLSRLSTNESITSTVTVVKPSNEGRGGAGNAREASDYSQRASIFDGPEDFSSTKGRELPFSSHPEKIISTGRGGSGNVHSPSRDVIGAHSSELLSTTEAEQAKYERLLIRKHEGARAARMEEVVSETLHFHSRLGPKIPRPRLSSQSDRKMNANMTPQVISRLPVTSSRSFDEIFKGYEERIGKKLDSTYRPLNSLHATLLKNPQGLRRIPPPKPPPQLGNGWAERHTQQQSLSGIGTPRRFSTSLRQGSERL</sequence>
<protein>
    <submittedName>
        <fullName evidence="2">Uncharacterized protein</fullName>
    </submittedName>
</protein>
<evidence type="ECO:0000313" key="3">
    <source>
        <dbReference type="Proteomes" id="UP001201163"/>
    </source>
</evidence>
<name>A0AAD4LB60_9AGAM</name>